<feature type="domain" description="Group II intron maturase-specific" evidence="1">
    <location>
        <begin position="253"/>
        <end position="330"/>
    </location>
</feature>
<reference evidence="3 4" key="1">
    <citation type="submission" date="2019-08" db="EMBL/GenBank/DDBJ databases">
        <title>Complete genome sequence of Candidatus Uab amorphum.</title>
        <authorList>
            <person name="Shiratori T."/>
            <person name="Suzuki S."/>
            <person name="Kakizawa Y."/>
            <person name="Ishida K."/>
        </authorList>
    </citation>
    <scope>NUCLEOTIDE SEQUENCE [LARGE SCALE GENOMIC DNA]</scope>
    <source>
        <strain evidence="3 4">SRT547</strain>
    </source>
</reference>
<evidence type="ECO:0000313" key="4">
    <source>
        <dbReference type="Proteomes" id="UP000326354"/>
    </source>
</evidence>
<dbReference type="GO" id="GO:0003964">
    <property type="term" value="F:RNA-directed DNA polymerase activity"/>
    <property type="evidence" value="ECO:0007669"/>
    <property type="project" value="UniProtKB-KW"/>
</dbReference>
<evidence type="ECO:0000313" key="3">
    <source>
        <dbReference type="EMBL" id="BBM87832.1"/>
    </source>
</evidence>
<keyword evidence="3" id="KW-0808">Transferase</keyword>
<dbReference type="Pfam" id="PF08388">
    <property type="entry name" value="GIIM"/>
    <property type="match status" value="1"/>
</dbReference>
<accession>A0A5S9IV13</accession>
<feature type="domain" description="Reverse transcriptase N-terminal" evidence="2">
    <location>
        <begin position="18"/>
        <end position="66"/>
    </location>
</feature>
<dbReference type="RefSeq" id="WP_173013669.1">
    <property type="nucleotide sequence ID" value="NZ_AP019860.1"/>
</dbReference>
<dbReference type="InterPro" id="IPR025960">
    <property type="entry name" value="RVT_N"/>
</dbReference>
<gene>
    <name evidence="3" type="ORF">UABAM_06247</name>
</gene>
<dbReference type="InterPro" id="IPR013597">
    <property type="entry name" value="Mat_intron_G2"/>
</dbReference>
<proteinExistence type="predicted"/>
<keyword evidence="3" id="KW-0695">RNA-directed DNA polymerase</keyword>
<evidence type="ECO:0000259" key="2">
    <source>
        <dbReference type="Pfam" id="PF13655"/>
    </source>
</evidence>
<sequence length="351" mass="41681">MCTTKKNSTNLNHRAILKKYRKIVKNLQSRIFRAAQSGNHRQKKNLQKLLMRSQSNFVLALVKKTRNFHTQQYLCKKTKQLLLQQKKHLLSEMMHTSSINSVPLHKSLENIQSQGKNHAIVFELDACKYSLKKYIVNFFSHFPYKKDLCRLLEQQSSQKMLKTFAYTIHNQLNNHTHSAIKFICYQEKILVLANKESQLKIACKTLYPLLEECGLFVKSQQYSALENGIEFSGFAIRKRNDKTIVEPSEFEIRKHKNHLRKLWKWARGKEASVVIAKMNDTIKKWCHYFRYQRSNKTFKNLQAYQLKKQQKWATARHPMKSKAWVFAKYFGEGWRFAEESIVMLKHTDFRI</sequence>
<dbReference type="Proteomes" id="UP000326354">
    <property type="component" value="Chromosome"/>
</dbReference>
<keyword evidence="4" id="KW-1185">Reference proteome</keyword>
<keyword evidence="3" id="KW-0548">Nucleotidyltransferase</keyword>
<dbReference type="EMBL" id="AP019860">
    <property type="protein sequence ID" value="BBM87832.1"/>
    <property type="molecule type" value="Genomic_DNA"/>
</dbReference>
<organism evidence="3 4">
    <name type="scientific">Uabimicrobium amorphum</name>
    <dbReference type="NCBI Taxonomy" id="2596890"/>
    <lineage>
        <taxon>Bacteria</taxon>
        <taxon>Pseudomonadati</taxon>
        <taxon>Planctomycetota</taxon>
        <taxon>Candidatus Uabimicrobiia</taxon>
        <taxon>Candidatus Uabimicrobiales</taxon>
        <taxon>Candidatus Uabimicrobiaceae</taxon>
        <taxon>Candidatus Uabimicrobium</taxon>
    </lineage>
</organism>
<dbReference type="KEGG" id="uam:UABAM_06247"/>
<dbReference type="Pfam" id="PF13655">
    <property type="entry name" value="RVT_N"/>
    <property type="match status" value="1"/>
</dbReference>
<evidence type="ECO:0000259" key="1">
    <source>
        <dbReference type="Pfam" id="PF08388"/>
    </source>
</evidence>
<name>A0A5S9IV13_UABAM</name>
<dbReference type="AlphaFoldDB" id="A0A5S9IV13"/>
<protein>
    <submittedName>
        <fullName evidence="3">Group II intron reverse transcriptase/maturase</fullName>
    </submittedName>
</protein>